<protein>
    <submittedName>
        <fullName evidence="2">Uncharacterized protein</fullName>
    </submittedName>
</protein>
<evidence type="ECO:0000313" key="3">
    <source>
        <dbReference type="Proteomes" id="UP000326950"/>
    </source>
</evidence>
<keyword evidence="1" id="KW-0812">Transmembrane</keyword>
<gene>
    <name evidence="2" type="ORF">BDV40DRAFT_272304</name>
</gene>
<keyword evidence="1" id="KW-1133">Transmembrane helix</keyword>
<organism evidence="2 3">
    <name type="scientific">Aspergillus tamarii</name>
    <dbReference type="NCBI Taxonomy" id="41984"/>
    <lineage>
        <taxon>Eukaryota</taxon>
        <taxon>Fungi</taxon>
        <taxon>Dikarya</taxon>
        <taxon>Ascomycota</taxon>
        <taxon>Pezizomycotina</taxon>
        <taxon>Eurotiomycetes</taxon>
        <taxon>Eurotiomycetidae</taxon>
        <taxon>Eurotiales</taxon>
        <taxon>Aspergillaceae</taxon>
        <taxon>Aspergillus</taxon>
        <taxon>Aspergillus subgen. Circumdati</taxon>
    </lineage>
</organism>
<sequence>MAKALNGSVPRHQDHLRRASFFPFGMLISCTVLRNWIFINHELRKPCRMNRAVSTS</sequence>
<dbReference type="PROSITE" id="PS51257">
    <property type="entry name" value="PROKAR_LIPOPROTEIN"/>
    <property type="match status" value="1"/>
</dbReference>
<dbReference type="Proteomes" id="UP000326950">
    <property type="component" value="Unassembled WGS sequence"/>
</dbReference>
<dbReference type="AlphaFoldDB" id="A0A5N6UNQ5"/>
<accession>A0A5N6UNQ5</accession>
<feature type="transmembrane region" description="Helical" evidence="1">
    <location>
        <begin position="20"/>
        <end position="39"/>
    </location>
</feature>
<name>A0A5N6UNQ5_ASPTM</name>
<proteinExistence type="predicted"/>
<keyword evidence="3" id="KW-1185">Reference proteome</keyword>
<evidence type="ECO:0000256" key="1">
    <source>
        <dbReference type="SAM" id="Phobius"/>
    </source>
</evidence>
<dbReference type="EMBL" id="ML738669">
    <property type="protein sequence ID" value="KAE8159721.1"/>
    <property type="molecule type" value="Genomic_DNA"/>
</dbReference>
<evidence type="ECO:0000313" key="2">
    <source>
        <dbReference type="EMBL" id="KAE8159721.1"/>
    </source>
</evidence>
<keyword evidence="1" id="KW-0472">Membrane</keyword>
<reference evidence="2 3" key="1">
    <citation type="submission" date="2019-04" db="EMBL/GenBank/DDBJ databases">
        <title>Friends and foes A comparative genomics study of 23 Aspergillus species from section Flavi.</title>
        <authorList>
            <consortium name="DOE Joint Genome Institute"/>
            <person name="Kjaerbolling I."/>
            <person name="Vesth T."/>
            <person name="Frisvad J.C."/>
            <person name="Nybo J.L."/>
            <person name="Theobald S."/>
            <person name="Kildgaard S."/>
            <person name="Isbrandt T."/>
            <person name="Kuo A."/>
            <person name="Sato A."/>
            <person name="Lyhne E.K."/>
            <person name="Kogle M.E."/>
            <person name="Wiebenga A."/>
            <person name="Kun R.S."/>
            <person name="Lubbers R.J."/>
            <person name="Makela M.R."/>
            <person name="Barry K."/>
            <person name="Chovatia M."/>
            <person name="Clum A."/>
            <person name="Daum C."/>
            <person name="Haridas S."/>
            <person name="He G."/>
            <person name="LaButti K."/>
            <person name="Lipzen A."/>
            <person name="Mondo S."/>
            <person name="Riley R."/>
            <person name="Salamov A."/>
            <person name="Simmons B.A."/>
            <person name="Magnuson J.K."/>
            <person name="Henrissat B."/>
            <person name="Mortensen U.H."/>
            <person name="Larsen T.O."/>
            <person name="Devries R.P."/>
            <person name="Grigoriev I.V."/>
            <person name="Machida M."/>
            <person name="Baker S.E."/>
            <person name="Andersen M.R."/>
        </authorList>
    </citation>
    <scope>NUCLEOTIDE SEQUENCE [LARGE SCALE GENOMIC DNA]</scope>
    <source>
        <strain evidence="2 3">CBS 117626</strain>
    </source>
</reference>